<keyword evidence="3" id="KW-0808">Transferase</keyword>
<reference evidence="11 12" key="1">
    <citation type="submission" date="2016-11" db="EMBL/GenBank/DDBJ databases">
        <title>The macronuclear genome of Stentor coeruleus: a giant cell with tiny introns.</title>
        <authorList>
            <person name="Slabodnick M."/>
            <person name="Ruby J.G."/>
            <person name="Reiff S.B."/>
            <person name="Swart E.C."/>
            <person name="Gosai S."/>
            <person name="Prabakaran S."/>
            <person name="Witkowska E."/>
            <person name="Larue G.E."/>
            <person name="Fisher S."/>
            <person name="Freeman R.M."/>
            <person name="Gunawardena J."/>
            <person name="Chu W."/>
            <person name="Stover N.A."/>
            <person name="Gregory B.D."/>
            <person name="Nowacki M."/>
            <person name="Derisi J."/>
            <person name="Roy S.W."/>
            <person name="Marshall W.F."/>
            <person name="Sood P."/>
        </authorList>
    </citation>
    <scope>NUCLEOTIDE SEQUENCE [LARGE SCALE GENOMIC DNA]</scope>
    <source>
        <strain evidence="11">WM001</strain>
    </source>
</reference>
<dbReference type="PROSITE" id="PS50011">
    <property type="entry name" value="PROTEIN_KINASE_DOM"/>
    <property type="match status" value="1"/>
</dbReference>
<dbReference type="Gene3D" id="3.30.200.20">
    <property type="entry name" value="Phosphorylase Kinase, domain 1"/>
    <property type="match status" value="1"/>
</dbReference>
<comment type="caution">
    <text evidence="11">The sequence shown here is derived from an EMBL/GenBank/DDBJ whole genome shotgun (WGS) entry which is preliminary data.</text>
</comment>
<evidence type="ECO:0000256" key="6">
    <source>
        <dbReference type="ARBA" id="ARBA00022840"/>
    </source>
</evidence>
<dbReference type="Pfam" id="PF00069">
    <property type="entry name" value="Pkinase"/>
    <property type="match status" value="1"/>
</dbReference>
<dbReference type="EC" id="2.7.11.1" evidence="1"/>
<evidence type="ECO:0000256" key="4">
    <source>
        <dbReference type="ARBA" id="ARBA00022741"/>
    </source>
</evidence>
<evidence type="ECO:0000313" key="12">
    <source>
        <dbReference type="Proteomes" id="UP000187209"/>
    </source>
</evidence>
<evidence type="ECO:0000259" key="9">
    <source>
        <dbReference type="PROSITE" id="PS50011"/>
    </source>
</evidence>
<evidence type="ECO:0000256" key="5">
    <source>
        <dbReference type="ARBA" id="ARBA00022777"/>
    </source>
</evidence>
<name>A0A1R2D326_9CILI</name>
<dbReference type="Proteomes" id="UP000187209">
    <property type="component" value="Unassembled WGS sequence"/>
</dbReference>
<protein>
    <recommendedName>
        <fullName evidence="1">non-specific serine/threonine protein kinase</fullName>
        <ecNumber evidence="1">2.7.11.1</ecNumber>
    </recommendedName>
</protein>
<comment type="catalytic activity">
    <reaction evidence="8">
        <text>L-seryl-[protein] + ATP = O-phospho-L-seryl-[protein] + ADP + H(+)</text>
        <dbReference type="Rhea" id="RHEA:17989"/>
        <dbReference type="Rhea" id="RHEA-COMP:9863"/>
        <dbReference type="Rhea" id="RHEA-COMP:11604"/>
        <dbReference type="ChEBI" id="CHEBI:15378"/>
        <dbReference type="ChEBI" id="CHEBI:29999"/>
        <dbReference type="ChEBI" id="CHEBI:30616"/>
        <dbReference type="ChEBI" id="CHEBI:83421"/>
        <dbReference type="ChEBI" id="CHEBI:456216"/>
        <dbReference type="EC" id="2.7.11.1"/>
    </reaction>
</comment>
<dbReference type="PANTHER" id="PTHR24356:SF374">
    <property type="entry name" value="PROTEIN KINASE DOMAIN-CONTAINING PROTEIN"/>
    <property type="match status" value="1"/>
</dbReference>
<dbReference type="GO" id="GO:0005524">
    <property type="term" value="F:ATP binding"/>
    <property type="evidence" value="ECO:0007669"/>
    <property type="project" value="UniProtKB-KW"/>
</dbReference>
<keyword evidence="6" id="KW-0067">ATP-binding</keyword>
<keyword evidence="2" id="KW-0723">Serine/threonine-protein kinase</keyword>
<keyword evidence="5" id="KW-0418">Kinase</keyword>
<dbReference type="EMBL" id="MPUH01000009">
    <property type="protein sequence ID" value="OMJ95652.1"/>
    <property type="molecule type" value="Genomic_DNA"/>
</dbReference>
<evidence type="ECO:0000259" key="10">
    <source>
        <dbReference type="PROSITE" id="PS51285"/>
    </source>
</evidence>
<evidence type="ECO:0000256" key="1">
    <source>
        <dbReference type="ARBA" id="ARBA00012513"/>
    </source>
</evidence>
<dbReference type="InterPro" id="IPR050236">
    <property type="entry name" value="Ser_Thr_kinase_AGC"/>
</dbReference>
<dbReference type="Gene3D" id="1.10.510.10">
    <property type="entry name" value="Transferase(Phosphotransferase) domain 1"/>
    <property type="match status" value="1"/>
</dbReference>
<keyword evidence="12" id="KW-1185">Reference proteome</keyword>
<organism evidence="11 12">
    <name type="scientific">Stentor coeruleus</name>
    <dbReference type="NCBI Taxonomy" id="5963"/>
    <lineage>
        <taxon>Eukaryota</taxon>
        <taxon>Sar</taxon>
        <taxon>Alveolata</taxon>
        <taxon>Ciliophora</taxon>
        <taxon>Postciliodesmatophora</taxon>
        <taxon>Heterotrichea</taxon>
        <taxon>Heterotrichida</taxon>
        <taxon>Stentoridae</taxon>
        <taxon>Stentor</taxon>
    </lineage>
</organism>
<proteinExistence type="predicted"/>
<sequence>MGACHIRGEIDNASSICKDDFEYIKHIGRGVLGRVWIVAHKKTQMKFAIKEFEKDNIPSKDALNSILNERSLLSIMNNPFIININFAFQDKKKLYLGLDLKLGGDLRFQMLNHKFSEPEIKFLIACLLQSLEYIHSCHILHKDIKPENIVYDSRGYAFLTDFGTSTIWKAENFSETAGTPGYMAPEIICRQNHSFVSDYFALGVIIFENIMGTRPYVGKNRKEIRESILNHQAKILPTTLPNGWSQESANICNKLLKRKPKTRLGANGISEIKAHPWFDDIDEEKLKKFEIKAPFVPTDGDNFDYEHVNNCPQRIFKQRDKHSKNDFLGYFFIPPVAIK</sequence>
<dbReference type="SMART" id="SM00220">
    <property type="entry name" value="S_TKc"/>
    <property type="match status" value="1"/>
</dbReference>
<dbReference type="OrthoDB" id="293967at2759"/>
<dbReference type="PANTHER" id="PTHR24356">
    <property type="entry name" value="SERINE/THREONINE-PROTEIN KINASE"/>
    <property type="match status" value="1"/>
</dbReference>
<dbReference type="PROSITE" id="PS51285">
    <property type="entry name" value="AGC_KINASE_CTER"/>
    <property type="match status" value="1"/>
</dbReference>
<comment type="catalytic activity">
    <reaction evidence="7">
        <text>L-threonyl-[protein] + ATP = O-phospho-L-threonyl-[protein] + ADP + H(+)</text>
        <dbReference type="Rhea" id="RHEA:46608"/>
        <dbReference type="Rhea" id="RHEA-COMP:11060"/>
        <dbReference type="Rhea" id="RHEA-COMP:11605"/>
        <dbReference type="ChEBI" id="CHEBI:15378"/>
        <dbReference type="ChEBI" id="CHEBI:30013"/>
        <dbReference type="ChEBI" id="CHEBI:30616"/>
        <dbReference type="ChEBI" id="CHEBI:61977"/>
        <dbReference type="ChEBI" id="CHEBI:456216"/>
        <dbReference type="EC" id="2.7.11.1"/>
    </reaction>
</comment>
<dbReference type="InterPro" id="IPR000719">
    <property type="entry name" value="Prot_kinase_dom"/>
</dbReference>
<feature type="domain" description="Protein kinase" evidence="9">
    <location>
        <begin position="21"/>
        <end position="278"/>
    </location>
</feature>
<feature type="domain" description="AGC-kinase C-terminal" evidence="10">
    <location>
        <begin position="279"/>
        <end position="339"/>
    </location>
</feature>
<dbReference type="GO" id="GO:0004674">
    <property type="term" value="F:protein serine/threonine kinase activity"/>
    <property type="evidence" value="ECO:0007669"/>
    <property type="project" value="UniProtKB-KW"/>
</dbReference>
<evidence type="ECO:0000256" key="3">
    <source>
        <dbReference type="ARBA" id="ARBA00022679"/>
    </source>
</evidence>
<evidence type="ECO:0000256" key="7">
    <source>
        <dbReference type="ARBA" id="ARBA00047899"/>
    </source>
</evidence>
<accession>A0A1R2D326</accession>
<gene>
    <name evidence="11" type="ORF">SteCoe_898</name>
</gene>
<evidence type="ECO:0000256" key="8">
    <source>
        <dbReference type="ARBA" id="ARBA00048679"/>
    </source>
</evidence>
<evidence type="ECO:0000256" key="2">
    <source>
        <dbReference type="ARBA" id="ARBA00022527"/>
    </source>
</evidence>
<dbReference type="PROSITE" id="PS00108">
    <property type="entry name" value="PROTEIN_KINASE_ST"/>
    <property type="match status" value="1"/>
</dbReference>
<dbReference type="AlphaFoldDB" id="A0A1R2D326"/>
<dbReference type="InterPro" id="IPR008271">
    <property type="entry name" value="Ser/Thr_kinase_AS"/>
</dbReference>
<dbReference type="SUPFAM" id="SSF56112">
    <property type="entry name" value="Protein kinase-like (PK-like)"/>
    <property type="match status" value="1"/>
</dbReference>
<evidence type="ECO:0000313" key="11">
    <source>
        <dbReference type="EMBL" id="OMJ95652.1"/>
    </source>
</evidence>
<keyword evidence="4" id="KW-0547">Nucleotide-binding</keyword>
<dbReference type="InterPro" id="IPR011009">
    <property type="entry name" value="Kinase-like_dom_sf"/>
</dbReference>
<dbReference type="InterPro" id="IPR000961">
    <property type="entry name" value="AGC-kinase_C"/>
</dbReference>
<dbReference type="GO" id="GO:0035556">
    <property type="term" value="P:intracellular signal transduction"/>
    <property type="evidence" value="ECO:0007669"/>
    <property type="project" value="TreeGrafter"/>
</dbReference>